<comment type="similarity">
    <text evidence="7">Belongs to the binding-protein-dependent transport system permease family.</text>
</comment>
<evidence type="ECO:0000256" key="6">
    <source>
        <dbReference type="ARBA" id="ARBA00023136"/>
    </source>
</evidence>
<feature type="domain" description="ABC transmembrane type-1" evidence="8">
    <location>
        <begin position="76"/>
        <end position="291"/>
    </location>
</feature>
<gene>
    <name evidence="9" type="ORF">EDD78_106126</name>
</gene>
<reference evidence="9 10" key="1">
    <citation type="submission" date="2019-03" db="EMBL/GenBank/DDBJ databases">
        <title>Genomic Encyclopedia of Type Strains, Phase IV (KMG-IV): sequencing the most valuable type-strain genomes for metagenomic binning, comparative biology and taxonomic classification.</title>
        <authorList>
            <person name="Goeker M."/>
        </authorList>
    </citation>
    <scope>NUCLEOTIDE SEQUENCE [LARGE SCALE GENOMIC DNA]</scope>
    <source>
        <strain evidence="9 10">DSM 100433</strain>
    </source>
</reference>
<evidence type="ECO:0000313" key="10">
    <source>
        <dbReference type="Proteomes" id="UP000294682"/>
    </source>
</evidence>
<keyword evidence="6 7" id="KW-0472">Membrane</keyword>
<evidence type="ECO:0000256" key="1">
    <source>
        <dbReference type="ARBA" id="ARBA00004651"/>
    </source>
</evidence>
<dbReference type="InterPro" id="IPR035906">
    <property type="entry name" value="MetI-like_sf"/>
</dbReference>
<feature type="transmembrane region" description="Helical" evidence="7">
    <location>
        <begin position="21"/>
        <end position="40"/>
    </location>
</feature>
<dbReference type="InterPro" id="IPR000515">
    <property type="entry name" value="MetI-like"/>
</dbReference>
<comment type="subcellular location">
    <subcellularLocation>
        <location evidence="1 7">Cell membrane</location>
        <topology evidence="1 7">Multi-pass membrane protein</topology>
    </subcellularLocation>
</comment>
<dbReference type="PROSITE" id="PS50928">
    <property type="entry name" value="ABC_TM1"/>
    <property type="match status" value="1"/>
</dbReference>
<dbReference type="AlphaFoldDB" id="A0A9X8UJ31"/>
<dbReference type="GO" id="GO:0005886">
    <property type="term" value="C:plasma membrane"/>
    <property type="evidence" value="ECO:0007669"/>
    <property type="project" value="UniProtKB-SubCell"/>
</dbReference>
<evidence type="ECO:0000256" key="5">
    <source>
        <dbReference type="ARBA" id="ARBA00022989"/>
    </source>
</evidence>
<evidence type="ECO:0000256" key="4">
    <source>
        <dbReference type="ARBA" id="ARBA00022692"/>
    </source>
</evidence>
<dbReference type="InterPro" id="IPR051393">
    <property type="entry name" value="ABC_transporter_permease"/>
</dbReference>
<dbReference type="CDD" id="cd06261">
    <property type="entry name" value="TM_PBP2"/>
    <property type="match status" value="1"/>
</dbReference>
<evidence type="ECO:0000256" key="7">
    <source>
        <dbReference type="RuleBase" id="RU363032"/>
    </source>
</evidence>
<sequence length="298" mass="33131">MREKSKIAKGPLEKKLNRTGWMFVSGASALIIVFTFYPVVDALRLAFMSGKGNQLSFAGMGNFQRMLQDETLKKAFFNTFLYLIIQVPIMLILGLIIASMLQNKDLRFKGLFRTAIFLPCITSSVAYALVLKTIFANEGLFNTLLTKCGLISEPILWLNDAFWSKMLIIIVITWRWTGYNAMFYIAGLQNIEPSIYEAADLDGAGSLQKMRYITAPLLRPVILFTSITSTIGTLQLFDEVKNITNGGPANATITISGYIYNVCFSYVSEFGYASAIALVVVIIIAILSALQMRVGDKE</sequence>
<dbReference type="Pfam" id="PF00528">
    <property type="entry name" value="BPD_transp_1"/>
    <property type="match status" value="1"/>
</dbReference>
<feature type="transmembrane region" description="Helical" evidence="7">
    <location>
        <begin position="75"/>
        <end position="98"/>
    </location>
</feature>
<comment type="caution">
    <text evidence="9">The sequence shown here is derived from an EMBL/GenBank/DDBJ whole genome shotgun (WGS) entry which is preliminary data.</text>
</comment>
<dbReference type="SUPFAM" id="SSF161098">
    <property type="entry name" value="MetI-like"/>
    <property type="match status" value="1"/>
</dbReference>
<evidence type="ECO:0000256" key="3">
    <source>
        <dbReference type="ARBA" id="ARBA00022475"/>
    </source>
</evidence>
<proteinExistence type="inferred from homology"/>
<dbReference type="Proteomes" id="UP000294682">
    <property type="component" value="Unassembled WGS sequence"/>
</dbReference>
<keyword evidence="2 7" id="KW-0813">Transport</keyword>
<organism evidence="9 10">
    <name type="scientific">Harryflintia acetispora</name>
    <dbReference type="NCBI Taxonomy" id="1849041"/>
    <lineage>
        <taxon>Bacteria</taxon>
        <taxon>Bacillati</taxon>
        <taxon>Bacillota</taxon>
        <taxon>Clostridia</taxon>
        <taxon>Eubacteriales</taxon>
        <taxon>Oscillospiraceae</taxon>
        <taxon>Harryflintia</taxon>
    </lineage>
</organism>
<evidence type="ECO:0000313" key="9">
    <source>
        <dbReference type="EMBL" id="TCL43266.1"/>
    </source>
</evidence>
<dbReference type="PANTHER" id="PTHR30193:SF37">
    <property type="entry name" value="INNER MEMBRANE ABC TRANSPORTER PERMEASE PROTEIN YCJO"/>
    <property type="match status" value="1"/>
</dbReference>
<protein>
    <submittedName>
        <fullName evidence="9">Lactose ABC transporter membrane protein</fullName>
    </submittedName>
</protein>
<evidence type="ECO:0000259" key="8">
    <source>
        <dbReference type="PROSITE" id="PS50928"/>
    </source>
</evidence>
<keyword evidence="3" id="KW-1003">Cell membrane</keyword>
<dbReference type="RefSeq" id="WP_132084624.1">
    <property type="nucleotide sequence ID" value="NZ_SLUK01000006.1"/>
</dbReference>
<dbReference type="GO" id="GO:0055085">
    <property type="term" value="P:transmembrane transport"/>
    <property type="evidence" value="ECO:0007669"/>
    <property type="project" value="InterPro"/>
</dbReference>
<keyword evidence="10" id="KW-1185">Reference proteome</keyword>
<feature type="transmembrane region" description="Helical" evidence="7">
    <location>
        <begin position="110"/>
        <end position="135"/>
    </location>
</feature>
<accession>A0A9X8UJ31</accession>
<feature type="transmembrane region" description="Helical" evidence="7">
    <location>
        <begin position="217"/>
        <end position="237"/>
    </location>
</feature>
<keyword evidence="4 7" id="KW-0812">Transmembrane</keyword>
<keyword evidence="5 7" id="KW-1133">Transmembrane helix</keyword>
<feature type="transmembrane region" description="Helical" evidence="7">
    <location>
        <begin position="270"/>
        <end position="290"/>
    </location>
</feature>
<dbReference type="EMBL" id="SLUK01000006">
    <property type="protein sequence ID" value="TCL43266.1"/>
    <property type="molecule type" value="Genomic_DNA"/>
</dbReference>
<dbReference type="Gene3D" id="1.10.3720.10">
    <property type="entry name" value="MetI-like"/>
    <property type="match status" value="1"/>
</dbReference>
<evidence type="ECO:0000256" key="2">
    <source>
        <dbReference type="ARBA" id="ARBA00022448"/>
    </source>
</evidence>
<dbReference type="PANTHER" id="PTHR30193">
    <property type="entry name" value="ABC TRANSPORTER PERMEASE PROTEIN"/>
    <property type="match status" value="1"/>
</dbReference>
<name>A0A9X8UJ31_9FIRM</name>